<sequence length="73" mass="8174">MRRVTAVEDTYPGRLLSARRVSELPGFWKRSVSAAASLPTRRTTPSKFYYLGHTKGRYIDETCSPLTAQGVDP</sequence>
<organism evidence="1 2">
    <name type="scientific">Frankia canadensis</name>
    <dbReference type="NCBI Taxonomy" id="1836972"/>
    <lineage>
        <taxon>Bacteria</taxon>
        <taxon>Bacillati</taxon>
        <taxon>Actinomycetota</taxon>
        <taxon>Actinomycetes</taxon>
        <taxon>Frankiales</taxon>
        <taxon>Frankiaceae</taxon>
        <taxon>Frankia</taxon>
    </lineage>
</organism>
<dbReference type="EMBL" id="FZMO01000118">
    <property type="protein sequence ID" value="SNQ47862.1"/>
    <property type="molecule type" value="Genomic_DNA"/>
</dbReference>
<name>A0A2I2KQB8_9ACTN</name>
<protein>
    <submittedName>
        <fullName evidence="1">Uncharacterized protein</fullName>
    </submittedName>
</protein>
<accession>A0A2I2KQB8</accession>
<keyword evidence="2" id="KW-1185">Reference proteome</keyword>
<proteinExistence type="predicted"/>
<gene>
    <name evidence="1" type="ORF">FRACA_2040009</name>
</gene>
<dbReference type="Proteomes" id="UP000234331">
    <property type="component" value="Unassembled WGS sequence"/>
</dbReference>
<dbReference type="AlphaFoldDB" id="A0A2I2KQB8"/>
<evidence type="ECO:0000313" key="2">
    <source>
        <dbReference type="Proteomes" id="UP000234331"/>
    </source>
</evidence>
<reference evidence="1 2" key="1">
    <citation type="submission" date="2017-06" db="EMBL/GenBank/DDBJ databases">
        <authorList>
            <person name="Kim H.J."/>
            <person name="Triplett B.A."/>
        </authorList>
    </citation>
    <scope>NUCLEOTIDE SEQUENCE [LARGE SCALE GENOMIC DNA]</scope>
    <source>
        <strain evidence="1">FRACA_ARgP5</strain>
    </source>
</reference>
<evidence type="ECO:0000313" key="1">
    <source>
        <dbReference type="EMBL" id="SNQ47862.1"/>
    </source>
</evidence>